<comment type="caution">
    <text evidence="2">The sequence shown here is derived from an EMBL/GenBank/DDBJ whole genome shotgun (WGS) entry which is preliminary data.</text>
</comment>
<evidence type="ECO:0000256" key="1">
    <source>
        <dbReference type="SAM" id="Phobius"/>
    </source>
</evidence>
<sequence>MAVQYESPRKLDDVESQNEDASRDLTWSTILKWGAITYTSMLIVFISICSCYPSLIEVGLLSLLSHRGSSGPFLAYSHNVGPFEKPAGFDIVALVPFKHHEQTSVLECYLQKNLVNNHGFLDKVIFIPQSNDTASLEWLASIVQETSAYSIWTSPAEIYRETNSRTLFAWLDGDIVFLEDHTIPTIVRTMLDNSDSLVVSANVINQAALETLHSHSGVALPYLPELHQASAAAQLPPAADLDWRTSNLPAWTGPKDFQVLKGFAPPGNKHRWLLSDDEQVDRTPISTSMYTTDGPGFTDWTVKAQQHYSFLHHLELDELYRYKFPKWSNPADISPNLLCFWDADANAVQSSILHGTSYLPFESVENATNPTKRIIIDGKGLAAHYSADAGAEDLDSTDILQRYAAYAKEMICPNVS</sequence>
<accession>A0A8H4GVA0</accession>
<feature type="transmembrane region" description="Helical" evidence="1">
    <location>
        <begin position="35"/>
        <end position="64"/>
    </location>
</feature>
<evidence type="ECO:0000313" key="3">
    <source>
        <dbReference type="Proteomes" id="UP000653565"/>
    </source>
</evidence>
<evidence type="ECO:0000313" key="2">
    <source>
        <dbReference type="EMBL" id="KAF4228944.1"/>
    </source>
</evidence>
<protein>
    <submittedName>
        <fullName evidence="2">Uncharacterized protein</fullName>
    </submittedName>
</protein>
<keyword evidence="1" id="KW-0812">Transmembrane</keyword>
<name>A0A8H4GVA0_9EURO</name>
<dbReference type="Proteomes" id="UP000653565">
    <property type="component" value="Unassembled WGS sequence"/>
</dbReference>
<dbReference type="AlphaFoldDB" id="A0A8H4GVA0"/>
<keyword evidence="1" id="KW-1133">Transmembrane helix</keyword>
<reference evidence="2" key="2">
    <citation type="submission" date="2020-04" db="EMBL/GenBank/DDBJ databases">
        <authorList>
            <person name="Santos R.A.C."/>
            <person name="Steenwyk J.L."/>
            <person name="Rivero-Menendez O."/>
            <person name="Mead M.E."/>
            <person name="Silva L.P."/>
            <person name="Bastos R.W."/>
            <person name="Alastruey-Izquierdo A."/>
            <person name="Goldman G.H."/>
            <person name="Rokas A."/>
        </authorList>
    </citation>
    <scope>NUCLEOTIDE SEQUENCE</scope>
    <source>
        <strain evidence="2">CNM-CM6805</strain>
    </source>
</reference>
<keyword evidence="3" id="KW-1185">Reference proteome</keyword>
<gene>
    <name evidence="2" type="ORF">CNMCM6805_001799</name>
</gene>
<dbReference type="OrthoDB" id="5593235at2759"/>
<keyword evidence="1" id="KW-0472">Membrane</keyword>
<dbReference type="EMBL" id="JAAAPX010000141">
    <property type="protein sequence ID" value="KAF4228944.1"/>
    <property type="molecule type" value="Genomic_DNA"/>
</dbReference>
<organism evidence="2 3">
    <name type="scientific">Aspergillus fumigatiaffinis</name>
    <dbReference type="NCBI Taxonomy" id="340414"/>
    <lineage>
        <taxon>Eukaryota</taxon>
        <taxon>Fungi</taxon>
        <taxon>Dikarya</taxon>
        <taxon>Ascomycota</taxon>
        <taxon>Pezizomycotina</taxon>
        <taxon>Eurotiomycetes</taxon>
        <taxon>Eurotiomycetidae</taxon>
        <taxon>Eurotiales</taxon>
        <taxon>Aspergillaceae</taxon>
        <taxon>Aspergillus</taxon>
        <taxon>Aspergillus subgen. Fumigati</taxon>
    </lineage>
</organism>
<proteinExistence type="predicted"/>
<reference evidence="2" key="1">
    <citation type="journal article" date="2020" name="bioRxiv">
        <title>Genomic and phenotypic heterogeneity of clinical isolates of the human pathogens Aspergillus fumigatus, Aspergillus lentulus and Aspergillus fumigatiaffinis.</title>
        <authorList>
            <person name="dos Santos R.A.C."/>
            <person name="Steenwyk J.L."/>
            <person name="Rivero-Menendez O."/>
            <person name="Mead M.E."/>
            <person name="Silva L.P."/>
            <person name="Bastos R.W."/>
            <person name="Alastruey-Izquierdo A."/>
            <person name="Goldman G.H."/>
            <person name="Rokas A."/>
        </authorList>
    </citation>
    <scope>NUCLEOTIDE SEQUENCE</scope>
    <source>
        <strain evidence="2">CNM-CM6805</strain>
    </source>
</reference>